<name>A0A8X6UAC3_NEPPI</name>
<dbReference type="AlphaFoldDB" id="A0A8X6UAC3"/>
<reference evidence="1" key="1">
    <citation type="submission" date="2020-08" db="EMBL/GenBank/DDBJ databases">
        <title>Multicomponent nature underlies the extraordinary mechanical properties of spider dragline silk.</title>
        <authorList>
            <person name="Kono N."/>
            <person name="Nakamura H."/>
            <person name="Mori M."/>
            <person name="Yoshida Y."/>
            <person name="Ohtoshi R."/>
            <person name="Malay A.D."/>
            <person name="Moran D.A.P."/>
            <person name="Tomita M."/>
            <person name="Numata K."/>
            <person name="Arakawa K."/>
        </authorList>
    </citation>
    <scope>NUCLEOTIDE SEQUENCE</scope>
</reference>
<dbReference type="EMBL" id="BMAW01075519">
    <property type="protein sequence ID" value="GFT97399.1"/>
    <property type="molecule type" value="Genomic_DNA"/>
</dbReference>
<accession>A0A8X6UAC3</accession>
<dbReference type="Proteomes" id="UP000887013">
    <property type="component" value="Unassembled WGS sequence"/>
</dbReference>
<gene>
    <name evidence="1" type="ORF">NPIL_502911</name>
</gene>
<evidence type="ECO:0000313" key="2">
    <source>
        <dbReference type="Proteomes" id="UP000887013"/>
    </source>
</evidence>
<keyword evidence="2" id="KW-1185">Reference proteome</keyword>
<proteinExistence type="predicted"/>
<protein>
    <submittedName>
        <fullName evidence="1">Uncharacterized protein</fullName>
    </submittedName>
</protein>
<organism evidence="1 2">
    <name type="scientific">Nephila pilipes</name>
    <name type="common">Giant wood spider</name>
    <name type="synonym">Nephila maculata</name>
    <dbReference type="NCBI Taxonomy" id="299642"/>
    <lineage>
        <taxon>Eukaryota</taxon>
        <taxon>Metazoa</taxon>
        <taxon>Ecdysozoa</taxon>
        <taxon>Arthropoda</taxon>
        <taxon>Chelicerata</taxon>
        <taxon>Arachnida</taxon>
        <taxon>Araneae</taxon>
        <taxon>Araneomorphae</taxon>
        <taxon>Entelegynae</taxon>
        <taxon>Araneoidea</taxon>
        <taxon>Nephilidae</taxon>
        <taxon>Nephila</taxon>
    </lineage>
</organism>
<sequence>MRLSPASQFGIEARVIFAAVFTSGAFKRMTRGIFGDRKLSPQEWIRPLFEDRMGSEVSREGFRESIQTNPETKGCMENVIGKWIIFALALLRKIVSEAFEVIFQMKKVGFVGWNRMNGNREMN</sequence>
<evidence type="ECO:0000313" key="1">
    <source>
        <dbReference type="EMBL" id="GFT97399.1"/>
    </source>
</evidence>
<comment type="caution">
    <text evidence="1">The sequence shown here is derived from an EMBL/GenBank/DDBJ whole genome shotgun (WGS) entry which is preliminary data.</text>
</comment>